<sequence>MPKRSPHLPELLSGKKKKKSEVSQEGPGSSSNADAALASAASADLLAKALVNPLEGLAEEVETELCKLHGCPSSREYKASIRNLLANLRRNEVLRANVCSRALSPYDLVRMAPKDLATEKHREVLQKTEDKMMSRCTMHSAAQGVATSDFQCPLEECKSRACSYVDAGRRDIGKSETWGAKDAEGKGRAVTCLTCGHKWEADMC</sequence>
<dbReference type="PANTHER" id="PTHR11477:SF0">
    <property type="entry name" value="IP08861P-RELATED"/>
    <property type="match status" value="1"/>
</dbReference>
<evidence type="ECO:0000256" key="1">
    <source>
        <dbReference type="ARBA" id="ARBA00022723"/>
    </source>
</evidence>
<gene>
    <name evidence="7" type="ORF">DTER00134_LOCUS8978</name>
</gene>
<dbReference type="InterPro" id="IPR003618">
    <property type="entry name" value="TFIIS_cen_dom"/>
</dbReference>
<organism evidence="7">
    <name type="scientific">Dunaliella tertiolecta</name>
    <name type="common">Green alga</name>
    <dbReference type="NCBI Taxonomy" id="3047"/>
    <lineage>
        <taxon>Eukaryota</taxon>
        <taxon>Viridiplantae</taxon>
        <taxon>Chlorophyta</taxon>
        <taxon>core chlorophytes</taxon>
        <taxon>Chlorophyceae</taxon>
        <taxon>CS clade</taxon>
        <taxon>Chlamydomonadales</taxon>
        <taxon>Dunaliellaceae</taxon>
        <taxon>Dunaliella</taxon>
    </lineage>
</organism>
<dbReference type="GO" id="GO:0005634">
    <property type="term" value="C:nucleus"/>
    <property type="evidence" value="ECO:0007669"/>
    <property type="project" value="TreeGrafter"/>
</dbReference>
<keyword evidence="2" id="KW-0863">Zinc-finger</keyword>
<accession>A0A7S3VLX5</accession>
<keyword evidence="1" id="KW-0479">Metal-binding</keyword>
<dbReference type="GO" id="GO:0008270">
    <property type="term" value="F:zinc ion binding"/>
    <property type="evidence" value="ECO:0007669"/>
    <property type="project" value="UniProtKB-KW"/>
</dbReference>
<dbReference type="PANTHER" id="PTHR11477">
    <property type="entry name" value="TRANSCRIPTION FACTOR S-II ZINC FINGER DOMAIN-CONTAINING PROTEIN"/>
    <property type="match status" value="1"/>
</dbReference>
<dbReference type="GO" id="GO:0006351">
    <property type="term" value="P:DNA-templated transcription"/>
    <property type="evidence" value="ECO:0007669"/>
    <property type="project" value="InterPro"/>
</dbReference>
<feature type="region of interest" description="Disordered" evidence="5">
    <location>
        <begin position="1"/>
        <end position="35"/>
    </location>
</feature>
<dbReference type="Pfam" id="PF07500">
    <property type="entry name" value="TFIIS_M"/>
    <property type="match status" value="1"/>
</dbReference>
<evidence type="ECO:0000256" key="2">
    <source>
        <dbReference type="ARBA" id="ARBA00022771"/>
    </source>
</evidence>
<name>A0A7S3VLX5_DUNTE</name>
<proteinExistence type="predicted"/>
<dbReference type="EMBL" id="HBIP01015452">
    <property type="protein sequence ID" value="CAE0493905.1"/>
    <property type="molecule type" value="Transcribed_RNA"/>
</dbReference>
<evidence type="ECO:0000256" key="3">
    <source>
        <dbReference type="ARBA" id="ARBA00022833"/>
    </source>
</evidence>
<keyword evidence="3" id="KW-0862">Zinc</keyword>
<dbReference type="AlphaFoldDB" id="A0A7S3VLX5"/>
<evidence type="ECO:0000256" key="4">
    <source>
        <dbReference type="ARBA" id="ARBA00023242"/>
    </source>
</evidence>
<keyword evidence="4" id="KW-0539">Nucleus</keyword>
<evidence type="ECO:0000256" key="5">
    <source>
        <dbReference type="SAM" id="MobiDB-lite"/>
    </source>
</evidence>
<dbReference type="PROSITE" id="PS51321">
    <property type="entry name" value="TFIIS_CENTRAL"/>
    <property type="match status" value="1"/>
</dbReference>
<evidence type="ECO:0000259" key="6">
    <source>
        <dbReference type="PROSITE" id="PS51321"/>
    </source>
</evidence>
<evidence type="ECO:0000313" key="7">
    <source>
        <dbReference type="EMBL" id="CAE0493905.1"/>
    </source>
</evidence>
<dbReference type="InterPro" id="IPR036575">
    <property type="entry name" value="TFIIS_cen_dom_sf"/>
</dbReference>
<reference evidence="7" key="1">
    <citation type="submission" date="2021-01" db="EMBL/GenBank/DDBJ databases">
        <authorList>
            <person name="Corre E."/>
            <person name="Pelletier E."/>
            <person name="Niang G."/>
            <person name="Scheremetjew M."/>
            <person name="Finn R."/>
            <person name="Kale V."/>
            <person name="Holt S."/>
            <person name="Cochrane G."/>
            <person name="Meng A."/>
            <person name="Brown T."/>
            <person name="Cohen L."/>
        </authorList>
    </citation>
    <scope>NUCLEOTIDE SEQUENCE</scope>
    <source>
        <strain evidence="7">CCMP1320</strain>
    </source>
</reference>
<dbReference type="Gene3D" id="1.10.472.30">
    <property type="entry name" value="Transcription elongation factor S-II, central domain"/>
    <property type="match status" value="1"/>
</dbReference>
<dbReference type="SUPFAM" id="SSF46942">
    <property type="entry name" value="Elongation factor TFIIS domain 2"/>
    <property type="match status" value="1"/>
</dbReference>
<feature type="domain" description="TFIIS central" evidence="6">
    <location>
        <begin position="29"/>
        <end position="144"/>
    </location>
</feature>
<protein>
    <recommendedName>
        <fullName evidence="6">TFIIS central domain-containing protein</fullName>
    </recommendedName>
</protein>